<dbReference type="Pfam" id="PF14736">
    <property type="entry name" value="N_Asn_amidohyd"/>
    <property type="match status" value="3"/>
</dbReference>
<feature type="compositionally biased region" description="Low complexity" evidence="1">
    <location>
        <begin position="242"/>
        <end position="257"/>
    </location>
</feature>
<comment type="caution">
    <text evidence="2">The sequence shown here is derived from an EMBL/GenBank/DDBJ whole genome shotgun (WGS) entry which is preliminary data.</text>
</comment>
<reference evidence="2" key="1">
    <citation type="submission" date="2023-06" db="EMBL/GenBank/DDBJ databases">
        <title>Survivors Of The Sea: Transcriptome response of Skeletonema marinoi to long-term dormancy.</title>
        <authorList>
            <person name="Pinder M.I.M."/>
            <person name="Kourtchenko O."/>
            <person name="Robertson E.K."/>
            <person name="Larsson T."/>
            <person name="Maumus F."/>
            <person name="Osuna-Cruz C.M."/>
            <person name="Vancaester E."/>
            <person name="Stenow R."/>
            <person name="Vandepoele K."/>
            <person name="Ploug H."/>
            <person name="Bruchert V."/>
            <person name="Godhe A."/>
            <person name="Topel M."/>
        </authorList>
    </citation>
    <scope>NUCLEOTIDE SEQUENCE</scope>
    <source>
        <strain evidence="2">R05AC</strain>
    </source>
</reference>
<proteinExistence type="predicted"/>
<dbReference type="PANTHER" id="PTHR12498">
    <property type="entry name" value="N-TERMINAL ASPARAGINE AMIDOHYDROLASE"/>
    <property type="match status" value="1"/>
</dbReference>
<sequence>MKRKITDDIMTSSTSSTDSKWERTNLRLAASSNSASGGFSTGSASDTAADSADSKDADDYYLCLPTLDSSSTMAVDDPDNNDDNHDAQHQRSRTTRQLQHLFELDLYLSSVPQLAASTRQLLQSSSSSSTNSTANNHRSNNHKVITSSNSGRVINVLQGEMAHCTPSQADVLVSDDATTCHILGLWSHLSLDYSSSTAHRDQMQQHNGGDGKLATVAHIDSPDYEDCIRDAVDLHYRYHSSQLSSSSSSSSSSKQQQHQTRLNGDDSTIILPVIKLSIHLMGGYNDNDGTSHEITQGVLRALSNISDGYINRQHHHQPRLQMILQTCAVSSSNDNGSGCPIGRGLALDVSSGKVYLAEVGEDDVESSSSSSSSSPLLDNSTTVVTTSTSAKGPDCLLRQARLWASFIFNNGDNDSNDDDSKRRLQIIHHPNDEYMYISPFYFASHPFPHRMLALNDALLLQYTSSSPEVEKDNFVRCVRETFRYMNGTSCFHVFKKKKVNEDDGGDEKDYGLDDWWDDEDYLPRRYRRVGLNGWAAVA</sequence>
<dbReference type="AlphaFoldDB" id="A0AAD9D813"/>
<dbReference type="Proteomes" id="UP001224775">
    <property type="component" value="Unassembled WGS sequence"/>
</dbReference>
<feature type="compositionally biased region" description="Low complexity" evidence="1">
    <location>
        <begin position="8"/>
        <end position="18"/>
    </location>
</feature>
<dbReference type="GO" id="GO:0006511">
    <property type="term" value="P:ubiquitin-dependent protein catabolic process"/>
    <property type="evidence" value="ECO:0007669"/>
    <property type="project" value="TreeGrafter"/>
</dbReference>
<dbReference type="PANTHER" id="PTHR12498:SF0">
    <property type="entry name" value="PROTEIN N-TERMINAL ASPARAGINE AMIDOHYDROLASE"/>
    <property type="match status" value="1"/>
</dbReference>
<evidence type="ECO:0000313" key="3">
    <source>
        <dbReference type="Proteomes" id="UP001224775"/>
    </source>
</evidence>
<feature type="region of interest" description="Disordered" evidence="1">
    <location>
        <begin position="125"/>
        <end position="145"/>
    </location>
</feature>
<feature type="compositionally biased region" description="Low complexity" evidence="1">
    <location>
        <begin position="125"/>
        <end position="138"/>
    </location>
</feature>
<organism evidence="2 3">
    <name type="scientific">Skeletonema marinoi</name>
    <dbReference type="NCBI Taxonomy" id="267567"/>
    <lineage>
        <taxon>Eukaryota</taxon>
        <taxon>Sar</taxon>
        <taxon>Stramenopiles</taxon>
        <taxon>Ochrophyta</taxon>
        <taxon>Bacillariophyta</taxon>
        <taxon>Coscinodiscophyceae</taxon>
        <taxon>Thalassiosirophycidae</taxon>
        <taxon>Thalassiosirales</taxon>
        <taxon>Skeletonemataceae</taxon>
        <taxon>Skeletonema</taxon>
        <taxon>Skeletonema marinoi-dohrnii complex</taxon>
    </lineage>
</organism>
<dbReference type="EMBL" id="JATAAI010000029">
    <property type="protein sequence ID" value="KAK1736245.1"/>
    <property type="molecule type" value="Genomic_DNA"/>
</dbReference>
<dbReference type="GO" id="GO:0008418">
    <property type="term" value="F:protein-N-terminal asparagine amidohydrolase activity"/>
    <property type="evidence" value="ECO:0007669"/>
    <property type="project" value="UniProtKB-EC"/>
</dbReference>
<feature type="compositionally biased region" description="Low complexity" evidence="1">
    <location>
        <begin position="29"/>
        <end position="51"/>
    </location>
</feature>
<feature type="compositionally biased region" description="Low complexity" evidence="1">
    <location>
        <begin position="366"/>
        <end position="389"/>
    </location>
</feature>
<feature type="region of interest" description="Disordered" evidence="1">
    <location>
        <begin position="242"/>
        <end position="264"/>
    </location>
</feature>
<evidence type="ECO:0000313" key="2">
    <source>
        <dbReference type="EMBL" id="KAK1736245.1"/>
    </source>
</evidence>
<name>A0AAD9D813_9STRA</name>
<feature type="region of interest" description="Disordered" evidence="1">
    <location>
        <begin position="71"/>
        <end position="94"/>
    </location>
</feature>
<dbReference type="EC" id="3.5.1.121" evidence="2"/>
<feature type="region of interest" description="Disordered" evidence="1">
    <location>
        <begin position="361"/>
        <end position="389"/>
    </location>
</feature>
<feature type="region of interest" description="Disordered" evidence="1">
    <location>
        <begin position="1"/>
        <end position="53"/>
    </location>
</feature>
<protein>
    <submittedName>
        <fullName evidence="2">Protein N-terminal asparagine amidohydrolase</fullName>
        <ecNumber evidence="2">3.5.1.121</ecNumber>
    </submittedName>
</protein>
<gene>
    <name evidence="2" type="ORF">QTG54_012845</name>
</gene>
<keyword evidence="2" id="KW-0378">Hydrolase</keyword>
<evidence type="ECO:0000256" key="1">
    <source>
        <dbReference type="SAM" id="MobiDB-lite"/>
    </source>
</evidence>
<dbReference type="InterPro" id="IPR026750">
    <property type="entry name" value="NTAN1"/>
</dbReference>
<dbReference type="GO" id="GO:0005634">
    <property type="term" value="C:nucleus"/>
    <property type="evidence" value="ECO:0007669"/>
    <property type="project" value="TreeGrafter"/>
</dbReference>
<accession>A0AAD9D813</accession>
<keyword evidence="3" id="KW-1185">Reference proteome</keyword>